<dbReference type="GeneID" id="80549581"/>
<name>A0A286M3N4_9VIRU</name>
<dbReference type="EMBL" id="KX778771">
    <property type="protein sequence ID" value="ASV63098.1"/>
    <property type="molecule type" value="Genomic_RNA"/>
</dbReference>
<organism evidence="1 2">
    <name type="scientific">Colletotrichum camelliae filamentous virus 1</name>
    <dbReference type="NCBI Taxonomy" id="2029458"/>
    <lineage>
        <taxon>Viruses</taxon>
        <taxon>Riboviria</taxon>
        <taxon>Riboviria incertae sedis</taxon>
        <taxon>Polymycoviridae</taxon>
        <taxon>Polymycovirus</taxon>
        <taxon>Polymycovirus colletotrichi</taxon>
        <taxon>Colletotrichum camelliae polymycovirus 1</taxon>
    </lineage>
</organism>
<evidence type="ECO:0000313" key="1">
    <source>
        <dbReference type="EMBL" id="ASV63098.1"/>
    </source>
</evidence>
<keyword evidence="2" id="KW-1185">Reference proteome</keyword>
<accession>A0A286M3N4</accession>
<sequence>MSLAEYSVDPKVCAPEVVFTRIAIPAATPRVCATVFGIPLAQVEQDGVKTMRLEFRHRLTGPPLFQMLIPGYVAFSHVSLLRGEADEPEEAVSVAEITMWAVDDGALARILLERCGGSRSHTRSLWLDAVSGVRSDSFGFALLCAMRCRMADNRVLWSGDDDGLRFIRDGERRSLSLENKKIGCTSR</sequence>
<reference evidence="1 2" key="1">
    <citation type="journal article" date="2017" name="Nat. Commun.">
        <title>A dsRNA virus with filamentous viral particles.</title>
        <authorList>
            <person name="Jia H."/>
            <person name="Dong K."/>
            <person name="Zhou L."/>
            <person name="Wang G."/>
            <person name="Hong N."/>
            <person name="Jiang D."/>
            <person name="Xu W."/>
        </authorList>
    </citation>
    <scope>NUCLEOTIDE SEQUENCE [LARGE SCALE GENOMIC DNA]</scope>
    <source>
        <strain evidence="1 2">LT-3-1</strain>
    </source>
</reference>
<evidence type="ECO:0000313" key="2">
    <source>
        <dbReference type="Proteomes" id="UP000500971"/>
    </source>
</evidence>
<protein>
    <submittedName>
        <fullName evidence="1">Uncharacterized protein</fullName>
    </submittedName>
</protein>
<proteinExistence type="predicted"/>
<dbReference type="Proteomes" id="UP000500971">
    <property type="component" value="Genome"/>
</dbReference>
<dbReference type="RefSeq" id="YP_010839671.1">
    <property type="nucleotide sequence ID" value="NC_078027.1"/>
</dbReference>
<dbReference type="KEGG" id="vg:80549581"/>